<organism evidence="1 2">
    <name type="scientific">Staurois parvus</name>
    <dbReference type="NCBI Taxonomy" id="386267"/>
    <lineage>
        <taxon>Eukaryota</taxon>
        <taxon>Metazoa</taxon>
        <taxon>Chordata</taxon>
        <taxon>Craniata</taxon>
        <taxon>Vertebrata</taxon>
        <taxon>Euteleostomi</taxon>
        <taxon>Amphibia</taxon>
        <taxon>Batrachia</taxon>
        <taxon>Anura</taxon>
        <taxon>Neobatrachia</taxon>
        <taxon>Ranoidea</taxon>
        <taxon>Ranidae</taxon>
        <taxon>Staurois</taxon>
    </lineage>
</organism>
<proteinExistence type="predicted"/>
<evidence type="ECO:0000313" key="1">
    <source>
        <dbReference type="EMBL" id="CAI9615191.1"/>
    </source>
</evidence>
<accession>A0ABN9H0F6</accession>
<keyword evidence="2" id="KW-1185">Reference proteome</keyword>
<comment type="caution">
    <text evidence="1">The sequence shown here is derived from an EMBL/GenBank/DDBJ whole genome shotgun (WGS) entry which is preliminary data.</text>
</comment>
<dbReference type="Proteomes" id="UP001162483">
    <property type="component" value="Unassembled WGS sequence"/>
</dbReference>
<gene>
    <name evidence="1" type="ORF">SPARVUS_LOCUS15191303</name>
</gene>
<sequence>MNVIFSDESRICIGQGDDAITFVWCCSNEMYKDDCLKKTCKVSQSLSH</sequence>
<protein>
    <submittedName>
        <fullName evidence="1">Uncharacterized protein</fullName>
    </submittedName>
</protein>
<reference evidence="1" key="1">
    <citation type="submission" date="2023-05" db="EMBL/GenBank/DDBJ databases">
        <authorList>
            <person name="Stuckert A."/>
        </authorList>
    </citation>
    <scope>NUCLEOTIDE SEQUENCE</scope>
</reference>
<name>A0ABN9H0F6_9NEOB</name>
<evidence type="ECO:0000313" key="2">
    <source>
        <dbReference type="Proteomes" id="UP001162483"/>
    </source>
</evidence>
<dbReference type="EMBL" id="CATNWA010019828">
    <property type="protein sequence ID" value="CAI9615191.1"/>
    <property type="molecule type" value="Genomic_DNA"/>
</dbReference>